<evidence type="ECO:0000313" key="6">
    <source>
        <dbReference type="EMBL" id="SUB74731.1"/>
    </source>
</evidence>
<feature type="signal peptide" evidence="5">
    <location>
        <begin position="1"/>
        <end position="24"/>
    </location>
</feature>
<evidence type="ECO:0000313" key="7">
    <source>
        <dbReference type="Proteomes" id="UP000254777"/>
    </source>
</evidence>
<dbReference type="Pfam" id="PF01297">
    <property type="entry name" value="ZnuA"/>
    <property type="match status" value="1"/>
</dbReference>
<dbReference type="PRINTS" id="PR00691">
    <property type="entry name" value="ADHESINB"/>
</dbReference>
<sequence>MKKISLVVMTFVLLLLAACGNKNSAEKSEAVDSREKLKVYASVYPVYDFVNKIGGDKIELTSVIPNGEEPHGWEPNQKLLKELESADVFVYSGAGLESWVEKVTESVENKDLKFVEASKGVELIANTHDHDHEHEAVEHNHENHNNNEATEHEHEHEHDHGAYDPHVWLSPIRAIKELENITMALSEADLENADYYKENLAKYSEEFKKVDEEYKAKLATVPNKIIVVSHEAYGYLVADYGLEQIGITGIEAETEPDAKTMKEIIQLVKEKNINTIFTEELLDTKIADTISSETGAKTVRLNPLEGLSGEEVKNGDDYVSVMRANLDKLVEALS</sequence>
<protein>
    <submittedName>
        <fullName evidence="6">Probable zinc transport system zinc-binding lipoprotein AdcA</fullName>
    </submittedName>
</protein>
<dbReference type="PROSITE" id="PS51257">
    <property type="entry name" value="PROKAR_LIPOPROTEIN"/>
    <property type="match status" value="1"/>
</dbReference>
<keyword evidence="2 4" id="KW-0813">Transport</keyword>
<organism evidence="6 7">
    <name type="scientific">Peptoniphilus indolicus</name>
    <dbReference type="NCBI Taxonomy" id="33030"/>
    <lineage>
        <taxon>Bacteria</taxon>
        <taxon>Bacillati</taxon>
        <taxon>Bacillota</taxon>
        <taxon>Tissierellia</taxon>
        <taxon>Tissierellales</taxon>
        <taxon>Peptoniphilaceae</taxon>
        <taxon>Peptoniphilus</taxon>
    </lineage>
</organism>
<dbReference type="InterPro" id="IPR050492">
    <property type="entry name" value="Bact_metal-bind_prot9"/>
</dbReference>
<accession>A0A379DAZ0</accession>
<keyword evidence="3 5" id="KW-0732">Signal</keyword>
<keyword evidence="6" id="KW-0449">Lipoprotein</keyword>
<dbReference type="RefSeq" id="WP_115311983.1">
    <property type="nucleotide sequence ID" value="NZ_UGTH01000001.1"/>
</dbReference>
<dbReference type="InterPro" id="IPR006128">
    <property type="entry name" value="Lipoprotein_PsaA-like"/>
</dbReference>
<feature type="chain" id="PRO_5016656711" evidence="5">
    <location>
        <begin position="25"/>
        <end position="334"/>
    </location>
</feature>
<dbReference type="CDD" id="cd01017">
    <property type="entry name" value="AdcA"/>
    <property type="match status" value="1"/>
</dbReference>
<evidence type="ECO:0000256" key="3">
    <source>
        <dbReference type="ARBA" id="ARBA00022729"/>
    </source>
</evidence>
<dbReference type="InterPro" id="IPR006127">
    <property type="entry name" value="ZnuA-like"/>
</dbReference>
<evidence type="ECO:0000256" key="5">
    <source>
        <dbReference type="SAM" id="SignalP"/>
    </source>
</evidence>
<dbReference type="SUPFAM" id="SSF53807">
    <property type="entry name" value="Helical backbone' metal receptor"/>
    <property type="match status" value="1"/>
</dbReference>
<evidence type="ECO:0000256" key="4">
    <source>
        <dbReference type="RuleBase" id="RU003512"/>
    </source>
</evidence>
<name>A0A379DAZ0_9FIRM</name>
<dbReference type="Gene3D" id="3.40.50.1980">
    <property type="entry name" value="Nitrogenase molybdenum iron protein domain"/>
    <property type="match status" value="2"/>
</dbReference>
<dbReference type="InterPro" id="IPR006129">
    <property type="entry name" value="AdhesinB"/>
</dbReference>
<dbReference type="PANTHER" id="PTHR42953:SF3">
    <property type="entry name" value="HIGH-AFFINITY ZINC UPTAKE SYSTEM PROTEIN ZNUA"/>
    <property type="match status" value="1"/>
</dbReference>
<dbReference type="PANTHER" id="PTHR42953">
    <property type="entry name" value="HIGH-AFFINITY ZINC UPTAKE SYSTEM PROTEIN ZNUA-RELATED"/>
    <property type="match status" value="1"/>
</dbReference>
<dbReference type="AlphaFoldDB" id="A0A379DAZ0"/>
<dbReference type="GO" id="GO:0007155">
    <property type="term" value="P:cell adhesion"/>
    <property type="evidence" value="ECO:0007669"/>
    <property type="project" value="InterPro"/>
</dbReference>
<dbReference type="PRINTS" id="PR00690">
    <property type="entry name" value="ADHESNFAMILY"/>
</dbReference>
<dbReference type="GO" id="GO:0030001">
    <property type="term" value="P:metal ion transport"/>
    <property type="evidence" value="ECO:0007669"/>
    <property type="project" value="InterPro"/>
</dbReference>
<dbReference type="EMBL" id="UGTH01000001">
    <property type="protein sequence ID" value="SUB74731.1"/>
    <property type="molecule type" value="Genomic_DNA"/>
</dbReference>
<comment type="similarity">
    <text evidence="1 4">Belongs to the bacterial solute-binding protein 9 family.</text>
</comment>
<reference evidence="6 7" key="1">
    <citation type="submission" date="2018-06" db="EMBL/GenBank/DDBJ databases">
        <authorList>
            <consortium name="Pathogen Informatics"/>
            <person name="Doyle S."/>
        </authorList>
    </citation>
    <scope>NUCLEOTIDE SEQUENCE [LARGE SCALE GENOMIC DNA]</scope>
    <source>
        <strain evidence="6 7">NCTC11088</strain>
    </source>
</reference>
<evidence type="ECO:0000256" key="1">
    <source>
        <dbReference type="ARBA" id="ARBA00011028"/>
    </source>
</evidence>
<gene>
    <name evidence="6" type="primary">adcA_2</name>
    <name evidence="6" type="ORF">NCTC11088_00486</name>
</gene>
<dbReference type="GO" id="GO:0046872">
    <property type="term" value="F:metal ion binding"/>
    <property type="evidence" value="ECO:0007669"/>
    <property type="project" value="InterPro"/>
</dbReference>
<dbReference type="Proteomes" id="UP000254777">
    <property type="component" value="Unassembled WGS sequence"/>
</dbReference>
<evidence type="ECO:0000256" key="2">
    <source>
        <dbReference type="ARBA" id="ARBA00022448"/>
    </source>
</evidence>
<proteinExistence type="inferred from homology"/>